<evidence type="ECO:0000313" key="1">
    <source>
        <dbReference type="EMBL" id="GAV20956.1"/>
    </source>
</evidence>
<protein>
    <recommendedName>
        <fullName evidence="3">Hydrogenase maturation protease</fullName>
    </recommendedName>
</protein>
<evidence type="ECO:0008006" key="3">
    <source>
        <dbReference type="Google" id="ProtNLM"/>
    </source>
</evidence>
<dbReference type="PANTHER" id="PTHR30302:SF5">
    <property type="entry name" value="SLR1876 PROTEIN"/>
    <property type="match status" value="1"/>
</dbReference>
<dbReference type="OrthoDB" id="9808862at2"/>
<dbReference type="Proteomes" id="UP000231632">
    <property type="component" value="Unassembled WGS sequence"/>
</dbReference>
<dbReference type="Gene3D" id="3.40.50.1450">
    <property type="entry name" value="HybD-like"/>
    <property type="match status" value="1"/>
</dbReference>
<evidence type="ECO:0000313" key="2">
    <source>
        <dbReference type="Proteomes" id="UP000231632"/>
    </source>
</evidence>
<gene>
    <name evidence="1" type="ORF">MMIC_P1934</name>
</gene>
<dbReference type="STRING" id="1921010.MMIC_P1934"/>
<dbReference type="GO" id="GO:0008047">
    <property type="term" value="F:enzyme activator activity"/>
    <property type="evidence" value="ECO:0007669"/>
    <property type="project" value="InterPro"/>
</dbReference>
<dbReference type="PANTHER" id="PTHR30302">
    <property type="entry name" value="HYDROGENASE 1 MATURATION PROTEASE"/>
    <property type="match status" value="1"/>
</dbReference>
<organism evidence="1 2">
    <name type="scientific">Mariprofundus micogutta</name>
    <dbReference type="NCBI Taxonomy" id="1921010"/>
    <lineage>
        <taxon>Bacteria</taxon>
        <taxon>Pseudomonadati</taxon>
        <taxon>Pseudomonadota</taxon>
        <taxon>Candidatius Mariprofundia</taxon>
        <taxon>Mariprofundales</taxon>
        <taxon>Mariprofundaceae</taxon>
        <taxon>Mariprofundus</taxon>
    </lineage>
</organism>
<dbReference type="GO" id="GO:0004175">
    <property type="term" value="F:endopeptidase activity"/>
    <property type="evidence" value="ECO:0007669"/>
    <property type="project" value="TreeGrafter"/>
</dbReference>
<dbReference type="RefSeq" id="WP_072660259.1">
    <property type="nucleotide sequence ID" value="NZ_BDFD01000018.1"/>
</dbReference>
<accession>A0A1L8CPU5</accession>
<dbReference type="NCBIfam" id="TIGR00072">
    <property type="entry name" value="hydrog_prot"/>
    <property type="match status" value="1"/>
</dbReference>
<sequence length="166" mass="18476">MSTAKILIFAYGNPGRGDDALGPELTAAIELEKLPDVECQTDMQLQVEHVIDLMDRELILFIDADASCAEPFHFSEISGAKDDSYTSHAMTPHALLHAYRTVYKTDPPPAFLLRIRGFQFELGSPMSVKASSNLDAATVFVRNLSMEKTISFWRESVSQGYITRSE</sequence>
<reference evidence="1 2" key="1">
    <citation type="journal article" date="2017" name="Arch. Microbiol.">
        <title>Mariprofundus micogutta sp. nov., a novel iron-oxidizing zetaproteobacterium isolated from a deep-sea hydrothermal field at the Bayonnaise knoll of the Izu-Ogasawara arc, and a description of Mariprofundales ord. nov. and Zetaproteobacteria classis nov.</title>
        <authorList>
            <person name="Makita H."/>
            <person name="Tanaka E."/>
            <person name="Mitsunobu S."/>
            <person name="Miyazaki M."/>
            <person name="Nunoura T."/>
            <person name="Uematsu K."/>
            <person name="Takaki Y."/>
            <person name="Nishi S."/>
            <person name="Shimamura S."/>
            <person name="Takai K."/>
        </authorList>
    </citation>
    <scope>NUCLEOTIDE SEQUENCE [LARGE SCALE GENOMIC DNA]</scope>
    <source>
        <strain evidence="1 2">ET2</strain>
    </source>
</reference>
<dbReference type="EMBL" id="BDFD01000018">
    <property type="protein sequence ID" value="GAV20956.1"/>
    <property type="molecule type" value="Genomic_DNA"/>
</dbReference>
<dbReference type="InterPro" id="IPR000671">
    <property type="entry name" value="Peptidase_A31"/>
</dbReference>
<keyword evidence="2" id="KW-1185">Reference proteome</keyword>
<name>A0A1L8CPU5_9PROT</name>
<dbReference type="GO" id="GO:0016485">
    <property type="term" value="P:protein processing"/>
    <property type="evidence" value="ECO:0007669"/>
    <property type="project" value="TreeGrafter"/>
</dbReference>
<dbReference type="InterPro" id="IPR023430">
    <property type="entry name" value="Pept_HybD-like_dom_sf"/>
</dbReference>
<dbReference type="CDD" id="cd06066">
    <property type="entry name" value="H2MP_NAD-link-bidir"/>
    <property type="match status" value="1"/>
</dbReference>
<comment type="caution">
    <text evidence="1">The sequence shown here is derived from an EMBL/GenBank/DDBJ whole genome shotgun (WGS) entry which is preliminary data.</text>
</comment>
<dbReference type="AlphaFoldDB" id="A0A1L8CPU5"/>
<dbReference type="SUPFAM" id="SSF53163">
    <property type="entry name" value="HybD-like"/>
    <property type="match status" value="1"/>
</dbReference>
<proteinExistence type="predicted"/>